<accession>K0I906</accession>
<evidence type="ECO:0000256" key="5">
    <source>
        <dbReference type="ARBA" id="ARBA00046333"/>
    </source>
</evidence>
<comment type="similarity">
    <text evidence="5">Belongs to the AcnX type II large subunit family.</text>
</comment>
<evidence type="ECO:0000256" key="1">
    <source>
        <dbReference type="ARBA" id="ARBA00023004"/>
    </source>
</evidence>
<evidence type="ECO:0000256" key="3">
    <source>
        <dbReference type="ARBA" id="ARBA00045120"/>
    </source>
</evidence>
<dbReference type="GeneID" id="13795209"/>
<name>K0I906_NITGG</name>
<keyword evidence="1" id="KW-0408">Iron</keyword>
<evidence type="ECO:0000256" key="7">
    <source>
        <dbReference type="ARBA" id="ARBA00047176"/>
    </source>
</evidence>
<sequence length="382" mass="41139">MELSKDEEEALAGKHSEALASAYRILVAIGEATGAKKLVPVKWAHVSGVNYNTIGDAGVQFLDKFSRTAKVVVRTTVNPMGYDRNKPEGIPEKFQEKQASIVKSYERMGVTPSFTCTPYEVFNIPDKGTAVSFAESNAAVYSNSLLGLMTNKESALSALASSVTGKAPLSDLRLEEARKPKVGIKVDFKFESELDYGLLGYFAGKTVKDSSVAFSGIPKPSTIEAKALSAAIGTSGSCGMFTLGEAKERVSFGKQEAKAVMEELNTAEDGDIITLGSPQLGMNELDLLARLTEGKKFSKRCMIFCSRAIHNQAAKVGLAGKLERAGAEFMCDSCTCLTPYVTKEKYDSVVSNSVKGAYYLSNSNKVKVALKDIKTIVKEYAK</sequence>
<dbReference type="PANTHER" id="PTHR36577:SF3">
    <property type="entry name" value="DUF521 DOMAIN PROTEIN (AFU_ORTHOLOGUE AFUA_6G00490)"/>
    <property type="match status" value="1"/>
</dbReference>
<dbReference type="InterPro" id="IPR007506">
    <property type="entry name" value="PMDh-L-like_dom"/>
</dbReference>
<comment type="subunit">
    <text evidence="6">Heterodimer composed of a large subunit (PMDh-L) and a small subunit (PMDh-S).</text>
</comment>
<dbReference type="BioCyc" id="CNIT1237085:G1324-812-MONOMER"/>
<evidence type="ECO:0000259" key="9">
    <source>
        <dbReference type="Pfam" id="PF04412"/>
    </source>
</evidence>
<evidence type="ECO:0000256" key="4">
    <source>
        <dbReference type="ARBA" id="ARBA00045299"/>
    </source>
</evidence>
<evidence type="ECO:0000313" key="10">
    <source>
        <dbReference type="EMBL" id="AFU57756.1"/>
    </source>
</evidence>
<protein>
    <recommendedName>
        <fullName evidence="8">Phosphomevalonate dehydratase large subunit</fullName>
        <ecNumber evidence="7">4.2.1.182</ecNumber>
    </recommendedName>
</protein>
<dbReference type="PANTHER" id="PTHR36577">
    <property type="entry name" value="DUF521 DOMAIN PROTEIN (AFU_ORTHOLOGUE AFUA_6G00490)"/>
    <property type="match status" value="1"/>
</dbReference>
<evidence type="ECO:0000313" key="11">
    <source>
        <dbReference type="Proteomes" id="UP000008037"/>
    </source>
</evidence>
<dbReference type="OrthoDB" id="25253at2157"/>
<dbReference type="Proteomes" id="UP000008037">
    <property type="component" value="Chromosome"/>
</dbReference>
<feature type="domain" description="Phosphomevalonate dehydratase large subunit-like" evidence="9">
    <location>
        <begin position="1"/>
        <end position="378"/>
    </location>
</feature>
<reference evidence="10 11" key="1">
    <citation type="journal article" date="2012" name="Environ. Microbiol.">
        <title>The genome of the ammonia-oxidizing Candidatus Nitrososphaera gargensis: insights into metabolic versatility and environmental adaptations.</title>
        <authorList>
            <person name="Spang A."/>
            <person name="Poehlein A."/>
            <person name="Offre P."/>
            <person name="Zumbragel S."/>
            <person name="Haider S."/>
            <person name="Rychlik N."/>
            <person name="Nowka B."/>
            <person name="Schmeisser C."/>
            <person name="Lebedeva E.V."/>
            <person name="Rattei T."/>
            <person name="Bohm C."/>
            <person name="Schmid M."/>
            <person name="Galushko A."/>
            <person name="Hatzenpichler R."/>
            <person name="Weinmaier T."/>
            <person name="Daniel R."/>
            <person name="Schleper C."/>
            <person name="Spieck E."/>
            <person name="Streit W."/>
            <person name="Wagner M."/>
        </authorList>
    </citation>
    <scope>NUCLEOTIDE SEQUENCE [LARGE SCALE GENOMIC DNA]</scope>
    <source>
        <strain evidence="11">Ga9.2</strain>
    </source>
</reference>
<dbReference type="EMBL" id="CP002408">
    <property type="protein sequence ID" value="AFU57756.1"/>
    <property type="molecule type" value="Genomic_DNA"/>
</dbReference>
<comment type="catalytic activity">
    <reaction evidence="3">
        <text>(R)-5-phosphomevalonate = (2E)-3-methyl-5-phosphooxypent-2-enoate + H2O</text>
        <dbReference type="Rhea" id="RHEA:78975"/>
        <dbReference type="ChEBI" id="CHEBI:15377"/>
        <dbReference type="ChEBI" id="CHEBI:58146"/>
        <dbReference type="ChEBI" id="CHEBI:229665"/>
        <dbReference type="EC" id="4.2.1.182"/>
    </reaction>
    <physiologicalReaction direction="left-to-right" evidence="3">
        <dbReference type="Rhea" id="RHEA:78976"/>
    </physiologicalReaction>
</comment>
<dbReference type="InParanoid" id="K0I906"/>
<evidence type="ECO:0000256" key="8">
    <source>
        <dbReference type="ARBA" id="ARBA00047196"/>
    </source>
</evidence>
<dbReference type="STRING" id="1237085.Ngar_c08140"/>
<dbReference type="EC" id="4.2.1.182" evidence="7"/>
<dbReference type="AlphaFoldDB" id="K0I906"/>
<keyword evidence="11" id="KW-1185">Reference proteome</keyword>
<proteinExistence type="inferred from homology"/>
<gene>
    <name evidence="10" type="ordered locus">Ngar_c08140</name>
</gene>
<dbReference type="Pfam" id="PF04412">
    <property type="entry name" value="AcnX"/>
    <property type="match status" value="1"/>
</dbReference>
<organism evidence="10 11">
    <name type="scientific">Nitrososphaera gargensis (strain Ga9.2)</name>
    <dbReference type="NCBI Taxonomy" id="1237085"/>
    <lineage>
        <taxon>Archaea</taxon>
        <taxon>Nitrososphaerota</taxon>
        <taxon>Nitrososphaeria</taxon>
        <taxon>Nitrososphaerales</taxon>
        <taxon>Nitrososphaeraceae</taxon>
        <taxon>Nitrososphaera</taxon>
    </lineage>
</organism>
<keyword evidence="2" id="KW-0456">Lyase</keyword>
<comment type="function">
    <text evidence="4">Component of a hydro-lyase that catalyzes the dehydration of mevalonate 5-phosphate (MVA5P) to form trans-anhydromevalonate 5-phosphate (tAHMP). Involved in the archaeal mevalonate (MVA) pathway, which provides fundamental precursors for isoprenoid biosynthesis, such as isopentenyl diphosphate (IPP) and dimethylallyl diphosphate (DMAPP).</text>
</comment>
<dbReference type="HOGENOM" id="CLU_018825_1_0_2"/>
<dbReference type="RefSeq" id="WP_015018301.1">
    <property type="nucleotide sequence ID" value="NC_018719.1"/>
</dbReference>
<evidence type="ECO:0000256" key="2">
    <source>
        <dbReference type="ARBA" id="ARBA00023239"/>
    </source>
</evidence>
<dbReference type="KEGG" id="nga:Ngar_c08140"/>
<evidence type="ECO:0000256" key="6">
    <source>
        <dbReference type="ARBA" id="ARBA00046520"/>
    </source>
</evidence>
<dbReference type="GO" id="GO:0016829">
    <property type="term" value="F:lyase activity"/>
    <property type="evidence" value="ECO:0007669"/>
    <property type="project" value="UniProtKB-KW"/>
</dbReference>